<dbReference type="STRING" id="671065.MetMK1DRAFT_00030810"/>
<keyword evidence="3" id="KW-0378">Hydrolase</keyword>
<evidence type="ECO:0000256" key="4">
    <source>
        <dbReference type="ARBA" id="ARBA00023134"/>
    </source>
</evidence>
<proteinExistence type="inferred from homology"/>
<dbReference type="SUPFAM" id="SSF52540">
    <property type="entry name" value="P-loop containing nucleoside triphosphate hydrolases"/>
    <property type="match status" value="1"/>
</dbReference>
<dbReference type="AlphaFoldDB" id="H2C912"/>
<evidence type="ECO:0000256" key="3">
    <source>
        <dbReference type="ARBA" id="ARBA00022801"/>
    </source>
</evidence>
<gene>
    <name evidence="6" type="ORF">MetMK1DRAFT_00030810</name>
</gene>
<evidence type="ECO:0000256" key="2">
    <source>
        <dbReference type="ARBA" id="ARBA00022741"/>
    </source>
</evidence>
<dbReference type="GO" id="GO:0005525">
    <property type="term" value="F:GTP binding"/>
    <property type="evidence" value="ECO:0007669"/>
    <property type="project" value="UniProtKB-KW"/>
</dbReference>
<dbReference type="InterPro" id="IPR027417">
    <property type="entry name" value="P-loop_NTPase"/>
</dbReference>
<keyword evidence="7" id="KW-1185">Reference proteome</keyword>
<dbReference type="NCBIfam" id="TIGR00750">
    <property type="entry name" value="lao"/>
    <property type="match status" value="1"/>
</dbReference>
<keyword evidence="4" id="KW-0342">GTP-binding</keyword>
<dbReference type="InterPro" id="IPR005129">
    <property type="entry name" value="GTPase_ArgK"/>
</dbReference>
<evidence type="ECO:0000313" key="7">
    <source>
        <dbReference type="Proteomes" id="UP000003980"/>
    </source>
</evidence>
<keyword evidence="5" id="KW-0143">Chaperone</keyword>
<dbReference type="PANTHER" id="PTHR43087:SF1">
    <property type="entry name" value="LAO_AO TRANSPORT SYSTEM ATPASE"/>
    <property type="match status" value="1"/>
</dbReference>
<dbReference type="eggNOG" id="arCOG01226">
    <property type="taxonomic scope" value="Archaea"/>
</dbReference>
<dbReference type="HOGENOM" id="CLU_043725_1_0_2"/>
<dbReference type="EMBL" id="JH597770">
    <property type="protein sequence ID" value="EHP68638.1"/>
    <property type="molecule type" value="Genomic_DNA"/>
</dbReference>
<protein>
    <submittedName>
        <fullName evidence="6">LAO/AO transport system ATPase</fullName>
    </submittedName>
</protein>
<keyword evidence="2" id="KW-0547">Nucleotide-binding</keyword>
<evidence type="ECO:0000313" key="6">
    <source>
        <dbReference type="EMBL" id="EHP68638.1"/>
    </source>
</evidence>
<accession>H2C912</accession>
<dbReference type="Proteomes" id="UP000003980">
    <property type="component" value="Unassembled WGS sequence"/>
</dbReference>
<sequence length="323" mass="35390">MPERKEVSRLNNELLKKALSGDELAISKVLTNIEYTTSDGLKYLQELTKLSGKAHTIGVTGIPGAGKSTLLSDLIETYVSKGFRVGVIMIDPSSPISMGSFMGNRIRMQDKTLLSNVFIRSTASRGHLGGFSSEALMLMEAMDGLGFDRILVETVGAGQTDTDVMSSVHSVVVLTIPGAGDEIQALKAGIMEIGDIYVVNKADRPEADMVYDAVRFAVESGEMSWRDGWKPLVLKVSALKKVGIGELVDALEIHSEFLKKKGLFETRVNSRRRKMIELILRRKVNEVVTRVLESNSAYISEMLVKGELATLIDSLYSSVKDEL</sequence>
<evidence type="ECO:0000256" key="1">
    <source>
        <dbReference type="ARBA" id="ARBA00009625"/>
    </source>
</evidence>
<comment type="similarity">
    <text evidence="1">Belongs to the SIMIBI class G3E GTPase family. ArgK/MeaB subfamily.</text>
</comment>
<reference evidence="6 7" key="1">
    <citation type="submission" date="2012-01" db="EMBL/GenBank/DDBJ databases">
        <title>Improved High-Quality Draft sequence of Metallosphaera yellowstonensis MK1.</title>
        <authorList>
            <consortium name="US DOE Joint Genome Institute"/>
            <person name="Lucas S."/>
            <person name="Han J."/>
            <person name="Cheng J.-F."/>
            <person name="Goodwin L."/>
            <person name="Pitluck S."/>
            <person name="Peters L."/>
            <person name="Teshima H."/>
            <person name="Detter J.C."/>
            <person name="Han C."/>
            <person name="Tapia R."/>
            <person name="Land M."/>
            <person name="Hauser L."/>
            <person name="Kyrpides N."/>
            <person name="Kozubal M."/>
            <person name="Macur R.E."/>
            <person name="Jay Z."/>
            <person name="Inskeep W."/>
            <person name="Woyke T."/>
        </authorList>
    </citation>
    <scope>NUCLEOTIDE SEQUENCE [LARGE SCALE GENOMIC DNA]</scope>
    <source>
        <strain evidence="6 7">MK1</strain>
    </source>
</reference>
<name>H2C912_9CREN</name>
<evidence type="ECO:0000256" key="5">
    <source>
        <dbReference type="ARBA" id="ARBA00023186"/>
    </source>
</evidence>
<organism evidence="6 7">
    <name type="scientific">Metallosphaera yellowstonensis MK1</name>
    <dbReference type="NCBI Taxonomy" id="671065"/>
    <lineage>
        <taxon>Archaea</taxon>
        <taxon>Thermoproteota</taxon>
        <taxon>Thermoprotei</taxon>
        <taxon>Sulfolobales</taxon>
        <taxon>Sulfolobaceae</taxon>
        <taxon>Metallosphaera</taxon>
    </lineage>
</organism>
<dbReference type="PANTHER" id="PTHR43087">
    <property type="entry name" value="LYSINE/ARGININE/ORNITHINE TRANSPORT SYSTEM KINASE"/>
    <property type="match status" value="1"/>
</dbReference>
<dbReference type="Gene3D" id="3.40.50.300">
    <property type="entry name" value="P-loop containing nucleotide triphosphate hydrolases"/>
    <property type="match status" value="1"/>
</dbReference>
<dbReference type="Pfam" id="PF03308">
    <property type="entry name" value="MeaB"/>
    <property type="match status" value="1"/>
</dbReference>
<dbReference type="GO" id="GO:0003924">
    <property type="term" value="F:GTPase activity"/>
    <property type="evidence" value="ECO:0007669"/>
    <property type="project" value="InterPro"/>
</dbReference>
<dbReference type="InterPro" id="IPR052040">
    <property type="entry name" value="GTPase/Isobutyryl-CoA_mutase"/>
</dbReference>